<evidence type="ECO:0000256" key="4">
    <source>
        <dbReference type="HAMAP-Rule" id="MF_00080"/>
    </source>
</evidence>
<dbReference type="Proteomes" id="UP001152485">
    <property type="component" value="Unassembled WGS sequence"/>
</dbReference>
<dbReference type="GO" id="GO:0003743">
    <property type="term" value="F:translation initiation factor activity"/>
    <property type="evidence" value="ECO:0007669"/>
    <property type="project" value="UniProtKB-UniRule"/>
</dbReference>
<evidence type="ECO:0000313" key="13">
    <source>
        <dbReference type="Proteomes" id="UP001152485"/>
    </source>
</evidence>
<feature type="region of interest" description="Disordered" evidence="7">
    <location>
        <begin position="1"/>
        <end position="22"/>
    </location>
</feature>
<dbReference type="InterPro" id="IPR001288">
    <property type="entry name" value="Translation_initiation_fac_3"/>
</dbReference>
<dbReference type="PROSITE" id="PS00938">
    <property type="entry name" value="IF3"/>
    <property type="match status" value="1"/>
</dbReference>
<keyword evidence="3 4" id="KW-0648">Protein biosynthesis</keyword>
<comment type="caution">
    <text evidence="11">The sequence shown here is derived from an EMBL/GenBank/DDBJ whole genome shotgun (WGS) entry which is preliminary data.</text>
</comment>
<comment type="subunit">
    <text evidence="4 6">Monomer.</text>
</comment>
<dbReference type="AlphaFoldDB" id="A0A9W4QXU1"/>
<dbReference type="EMBL" id="CAMAPD010000004">
    <property type="protein sequence ID" value="CAH9055350.1"/>
    <property type="molecule type" value="Genomic_DNA"/>
</dbReference>
<dbReference type="SUPFAM" id="SSF54364">
    <property type="entry name" value="Translation initiation factor IF3, N-terminal domain"/>
    <property type="match status" value="1"/>
</dbReference>
<dbReference type="Gene3D" id="3.30.110.10">
    <property type="entry name" value="Translation initiation factor 3 (IF-3), C-terminal domain"/>
    <property type="match status" value="1"/>
</dbReference>
<dbReference type="InterPro" id="IPR036787">
    <property type="entry name" value="T_IF-3_N_sf"/>
</dbReference>
<gene>
    <name evidence="4 11" type="primary">infC</name>
    <name evidence="11" type="ORF">PSECIP111854_02120</name>
    <name evidence="10" type="ORF">PSECIP111951_01223</name>
</gene>
<dbReference type="InterPro" id="IPR019813">
    <property type="entry name" value="Translation_initiation_fac3_CS"/>
</dbReference>
<protein>
    <recommendedName>
        <fullName evidence="4 5">Translation initiation factor IF-3</fullName>
    </recommendedName>
</protein>
<dbReference type="Gene3D" id="3.10.20.80">
    <property type="entry name" value="Translation initiation factor 3 (IF-3), N-terminal domain"/>
    <property type="match status" value="1"/>
</dbReference>
<keyword evidence="12" id="KW-1185">Reference proteome</keyword>
<keyword evidence="2 4" id="KW-0396">Initiation factor</keyword>
<dbReference type="GO" id="GO:0032790">
    <property type="term" value="P:ribosome disassembly"/>
    <property type="evidence" value="ECO:0007669"/>
    <property type="project" value="TreeGrafter"/>
</dbReference>
<dbReference type="FunFam" id="3.30.110.10:FF:000001">
    <property type="entry name" value="Translation initiation factor IF-3"/>
    <property type="match status" value="1"/>
</dbReference>
<evidence type="ECO:0000256" key="2">
    <source>
        <dbReference type="ARBA" id="ARBA00022540"/>
    </source>
</evidence>
<organism evidence="11 12">
    <name type="scientific">Pseudoalteromonas holothuriae</name>
    <dbReference type="NCBI Taxonomy" id="2963714"/>
    <lineage>
        <taxon>Bacteria</taxon>
        <taxon>Pseudomonadati</taxon>
        <taxon>Pseudomonadota</taxon>
        <taxon>Gammaproteobacteria</taxon>
        <taxon>Alteromonadales</taxon>
        <taxon>Pseudoalteromonadaceae</taxon>
        <taxon>Pseudoalteromonas</taxon>
    </lineage>
</organism>
<dbReference type="InterPro" id="IPR036788">
    <property type="entry name" value="T_IF-3_C_sf"/>
</dbReference>
<dbReference type="Proteomes" id="UP001152467">
    <property type="component" value="Unassembled WGS sequence"/>
</dbReference>
<dbReference type="InterPro" id="IPR019815">
    <property type="entry name" value="Translation_initiation_fac_3_C"/>
</dbReference>
<dbReference type="PANTHER" id="PTHR10938:SF0">
    <property type="entry name" value="TRANSLATION INITIATION FACTOR IF-3, MITOCHONDRIAL"/>
    <property type="match status" value="1"/>
</dbReference>
<evidence type="ECO:0000313" key="10">
    <source>
        <dbReference type="EMBL" id="CAH9055350.1"/>
    </source>
</evidence>
<dbReference type="GO" id="GO:0016020">
    <property type="term" value="C:membrane"/>
    <property type="evidence" value="ECO:0007669"/>
    <property type="project" value="TreeGrafter"/>
</dbReference>
<accession>A0A9W4QXU1</accession>
<sequence length="186" mass="21131">MEERTIRGGKKGQTTAQKNRINEEITAKEVRLSGVEGQEASIMSLKEAQAIADEAGVDLVEISPNAEPPVCKVMDYGKFVFEKAKLQKEQKKKQKQIQIKEIKFRPGTDEGDYQVKLRNLRKFLEAGDKAKITIRFRGREMAHQEIGIELLNRIKADLEDIAVVESFPNRVEGRQMVMMMSPIAKK</sequence>
<dbReference type="FunFam" id="3.10.20.80:FF:000001">
    <property type="entry name" value="Translation initiation factor IF-3"/>
    <property type="match status" value="1"/>
</dbReference>
<dbReference type="InterPro" id="IPR019814">
    <property type="entry name" value="Translation_initiation_fac_3_N"/>
</dbReference>
<comment type="similarity">
    <text evidence="1 4 6">Belongs to the IF-3 family.</text>
</comment>
<proteinExistence type="inferred from homology"/>
<evidence type="ECO:0000256" key="6">
    <source>
        <dbReference type="RuleBase" id="RU000646"/>
    </source>
</evidence>
<evidence type="ECO:0000313" key="12">
    <source>
        <dbReference type="Proteomes" id="UP001152467"/>
    </source>
</evidence>
<evidence type="ECO:0000256" key="1">
    <source>
        <dbReference type="ARBA" id="ARBA00005439"/>
    </source>
</evidence>
<evidence type="ECO:0000259" key="8">
    <source>
        <dbReference type="Pfam" id="PF00707"/>
    </source>
</evidence>
<evidence type="ECO:0000256" key="5">
    <source>
        <dbReference type="NCBIfam" id="TIGR00168"/>
    </source>
</evidence>
<evidence type="ECO:0000256" key="3">
    <source>
        <dbReference type="ARBA" id="ARBA00022917"/>
    </source>
</evidence>
<dbReference type="GO" id="GO:0005829">
    <property type="term" value="C:cytosol"/>
    <property type="evidence" value="ECO:0007669"/>
    <property type="project" value="TreeGrafter"/>
</dbReference>
<dbReference type="EMBL" id="CAMAPC010000006">
    <property type="protein sequence ID" value="CAH9058048.1"/>
    <property type="molecule type" value="Genomic_DNA"/>
</dbReference>
<comment type="subcellular location">
    <subcellularLocation>
        <location evidence="4 6">Cytoplasm</location>
    </subcellularLocation>
</comment>
<reference evidence="11 13" key="1">
    <citation type="submission" date="2022-07" db="EMBL/GenBank/DDBJ databases">
        <authorList>
            <person name="Criscuolo A."/>
        </authorList>
    </citation>
    <scope>NUCLEOTIDE SEQUENCE</scope>
    <source>
        <strain evidence="13">CIP 111951</strain>
        <strain evidence="11">CIP111854</strain>
        <strain evidence="10">CIP111951</strain>
    </source>
</reference>
<name>A0A9W4QXU1_9GAMM</name>
<dbReference type="Pfam" id="PF05198">
    <property type="entry name" value="IF3_N"/>
    <property type="match status" value="1"/>
</dbReference>
<evidence type="ECO:0000256" key="7">
    <source>
        <dbReference type="SAM" id="MobiDB-lite"/>
    </source>
</evidence>
<feature type="domain" description="Translation initiation factor 3 C-terminal" evidence="8">
    <location>
        <begin position="97"/>
        <end position="182"/>
    </location>
</feature>
<evidence type="ECO:0000313" key="11">
    <source>
        <dbReference type="EMBL" id="CAH9058048.1"/>
    </source>
</evidence>
<dbReference type="SUPFAM" id="SSF55200">
    <property type="entry name" value="Translation initiation factor IF3, C-terminal domain"/>
    <property type="match status" value="1"/>
</dbReference>
<keyword evidence="4" id="KW-0963">Cytoplasm</keyword>
<dbReference type="NCBIfam" id="TIGR00168">
    <property type="entry name" value="infC"/>
    <property type="match status" value="1"/>
</dbReference>
<dbReference type="PANTHER" id="PTHR10938">
    <property type="entry name" value="TRANSLATION INITIATION FACTOR IF-3"/>
    <property type="match status" value="1"/>
</dbReference>
<feature type="domain" description="Translation initiation factor 3 N-terminal" evidence="9">
    <location>
        <begin position="21"/>
        <end position="90"/>
    </location>
</feature>
<comment type="function">
    <text evidence="4 6">IF-3 binds to the 30S ribosomal subunit and shifts the equilibrium between 70S ribosomes and their 50S and 30S subunits in favor of the free subunits, thus enhancing the availability of 30S subunits on which protein synthesis initiation begins.</text>
</comment>
<dbReference type="HAMAP" id="MF_00080">
    <property type="entry name" value="IF_3"/>
    <property type="match status" value="1"/>
</dbReference>
<dbReference type="RefSeq" id="WP_261592437.1">
    <property type="nucleotide sequence ID" value="NZ_CAMAPC010000006.1"/>
</dbReference>
<dbReference type="GO" id="GO:0043022">
    <property type="term" value="F:ribosome binding"/>
    <property type="evidence" value="ECO:0007669"/>
    <property type="project" value="UniProtKB-ARBA"/>
</dbReference>
<dbReference type="Pfam" id="PF00707">
    <property type="entry name" value="IF3_C"/>
    <property type="match status" value="1"/>
</dbReference>
<evidence type="ECO:0000259" key="9">
    <source>
        <dbReference type="Pfam" id="PF05198"/>
    </source>
</evidence>